<evidence type="ECO:0000313" key="3">
    <source>
        <dbReference type="Proteomes" id="UP000663842"/>
    </source>
</evidence>
<dbReference type="EMBL" id="CAJOBF010014479">
    <property type="protein sequence ID" value="CAF4339727.1"/>
    <property type="molecule type" value="Genomic_DNA"/>
</dbReference>
<gene>
    <name evidence="2" type="ORF">UXM345_LOCUS35447</name>
    <name evidence="1" type="ORF">XDN619_LOCUS15725</name>
</gene>
<name>A0A820KMX1_9BILA</name>
<comment type="caution">
    <text evidence="2">The sequence shown here is derived from an EMBL/GenBank/DDBJ whole genome shotgun (WGS) entry which is preliminary data.</text>
</comment>
<organism evidence="2 3">
    <name type="scientific">Rotaria magnacalcarata</name>
    <dbReference type="NCBI Taxonomy" id="392030"/>
    <lineage>
        <taxon>Eukaryota</taxon>
        <taxon>Metazoa</taxon>
        <taxon>Spiralia</taxon>
        <taxon>Gnathifera</taxon>
        <taxon>Rotifera</taxon>
        <taxon>Eurotatoria</taxon>
        <taxon>Bdelloidea</taxon>
        <taxon>Philodinida</taxon>
        <taxon>Philodinidae</taxon>
        <taxon>Rotaria</taxon>
    </lineage>
</organism>
<protein>
    <submittedName>
        <fullName evidence="2">Uncharacterized protein</fullName>
    </submittedName>
</protein>
<dbReference type="EMBL" id="CAJNRG010006450">
    <property type="protein sequence ID" value="CAF2086269.1"/>
    <property type="molecule type" value="Genomic_DNA"/>
</dbReference>
<proteinExistence type="predicted"/>
<accession>A0A820KMX1</accession>
<evidence type="ECO:0000313" key="1">
    <source>
        <dbReference type="EMBL" id="CAF2086269.1"/>
    </source>
</evidence>
<dbReference type="Proteomes" id="UP000663842">
    <property type="component" value="Unassembled WGS sequence"/>
</dbReference>
<sequence length="146" mass="18002">MKQKFQDTFLIGHARRMRKLRQRQREADLEAYKMKVNNQRREHRLRSRFYVLSESQTIEKLDSLIKSRQTTKERLRRYRLNESIEKKALRLKADRKYQSLKYEKIRNNKSDVENSDHMNELSYIFNEIPKYETINNTRYIFDNCCS</sequence>
<dbReference type="Proteomes" id="UP000663887">
    <property type="component" value="Unassembled WGS sequence"/>
</dbReference>
<evidence type="ECO:0000313" key="2">
    <source>
        <dbReference type="EMBL" id="CAF4339727.1"/>
    </source>
</evidence>
<dbReference type="AlphaFoldDB" id="A0A820KMX1"/>
<reference evidence="2" key="1">
    <citation type="submission" date="2021-02" db="EMBL/GenBank/DDBJ databases">
        <authorList>
            <person name="Nowell W R."/>
        </authorList>
    </citation>
    <scope>NUCLEOTIDE SEQUENCE</scope>
</reference>